<dbReference type="GO" id="GO:0046872">
    <property type="term" value="F:metal ion binding"/>
    <property type="evidence" value="ECO:0007669"/>
    <property type="project" value="UniProtKB-KW"/>
</dbReference>
<evidence type="ECO:0000259" key="12">
    <source>
        <dbReference type="PROSITE" id="PS51296"/>
    </source>
</evidence>
<keyword evidence="11" id="KW-0812">Transmembrane</keyword>
<dbReference type="RefSeq" id="WP_197735482.1">
    <property type="nucleotide sequence ID" value="NZ_AP019791.1"/>
</dbReference>
<reference evidence="13" key="1">
    <citation type="journal article" date="2019" name="Microbiol. Resour. Announc.">
        <title>Complete Genome Sequence of Rubrobacter xylanophilus Strain AA3-22, Isolated from Arima Onsen in Japan.</title>
        <authorList>
            <person name="Tomariguchi N."/>
            <person name="Miyazaki K."/>
        </authorList>
    </citation>
    <scope>NUCLEOTIDE SEQUENCE [LARGE SCALE GENOMIC DNA]</scope>
    <source>
        <strain evidence="13">AA3-22</strain>
    </source>
</reference>
<keyword evidence="5" id="KW-0408">Iron</keyword>
<dbReference type="InterPro" id="IPR036922">
    <property type="entry name" value="Rieske_2Fe-2S_sf"/>
</dbReference>
<evidence type="ECO:0000256" key="10">
    <source>
        <dbReference type="SAM" id="MobiDB-lite"/>
    </source>
</evidence>
<organism evidence="13 14">
    <name type="scientific">Rubrobacter xylanophilus</name>
    <dbReference type="NCBI Taxonomy" id="49319"/>
    <lineage>
        <taxon>Bacteria</taxon>
        <taxon>Bacillati</taxon>
        <taxon>Actinomycetota</taxon>
        <taxon>Rubrobacteria</taxon>
        <taxon>Rubrobacterales</taxon>
        <taxon>Rubrobacteraceae</taxon>
        <taxon>Rubrobacter</taxon>
    </lineage>
</organism>
<dbReference type="Gene3D" id="2.102.10.10">
    <property type="entry name" value="Rieske [2Fe-2S] iron-sulphur domain"/>
    <property type="match status" value="1"/>
</dbReference>
<keyword evidence="4" id="KW-0479">Metal-binding</keyword>
<feature type="compositionally biased region" description="Basic and acidic residues" evidence="10">
    <location>
        <begin position="127"/>
        <end position="138"/>
    </location>
</feature>
<protein>
    <recommendedName>
        <fullName evidence="2">Cytochrome bc1 complex Rieske iron-sulfur subunit</fullName>
    </recommendedName>
    <alternativeName>
        <fullName evidence="8">Cytochrome bc1 reductase complex subunit QcrA</fullName>
    </alternativeName>
</protein>
<evidence type="ECO:0000256" key="7">
    <source>
        <dbReference type="ARBA" id="ARBA00023157"/>
    </source>
</evidence>
<dbReference type="GO" id="GO:0016705">
    <property type="term" value="F:oxidoreductase activity, acting on paired donors, with incorporation or reduction of molecular oxygen"/>
    <property type="evidence" value="ECO:0007669"/>
    <property type="project" value="UniProtKB-ARBA"/>
</dbReference>
<keyword evidence="6" id="KW-0411">Iron-sulfur</keyword>
<feature type="transmembrane region" description="Helical" evidence="11">
    <location>
        <begin position="14"/>
        <end position="38"/>
    </location>
</feature>
<dbReference type="Proteomes" id="UP000318065">
    <property type="component" value="Chromosome"/>
</dbReference>
<dbReference type="Pfam" id="PF00355">
    <property type="entry name" value="Rieske"/>
    <property type="match status" value="1"/>
</dbReference>
<dbReference type="InterPro" id="IPR005805">
    <property type="entry name" value="Rieske_Fe-S_prot_C"/>
</dbReference>
<keyword evidence="3" id="KW-0001">2Fe-2S</keyword>
<dbReference type="PANTHER" id="PTHR10134">
    <property type="entry name" value="CYTOCHROME B-C1 COMPLEX SUBUNIT RIESKE, MITOCHONDRIAL"/>
    <property type="match status" value="1"/>
</dbReference>
<name>A0A510HL85_9ACTN</name>
<keyword evidence="11" id="KW-0472">Membrane</keyword>
<evidence type="ECO:0000256" key="8">
    <source>
        <dbReference type="ARBA" id="ARBA00029586"/>
    </source>
</evidence>
<gene>
    <name evidence="13" type="ORF">RxyAA322_25760</name>
</gene>
<dbReference type="PROSITE" id="PS51296">
    <property type="entry name" value="RIESKE"/>
    <property type="match status" value="1"/>
</dbReference>
<accession>A0A510HL85</accession>
<dbReference type="AlphaFoldDB" id="A0A510HL85"/>
<evidence type="ECO:0000256" key="9">
    <source>
        <dbReference type="ARBA" id="ARBA00034078"/>
    </source>
</evidence>
<evidence type="ECO:0000256" key="3">
    <source>
        <dbReference type="ARBA" id="ARBA00022714"/>
    </source>
</evidence>
<evidence type="ECO:0000256" key="4">
    <source>
        <dbReference type="ARBA" id="ARBA00022723"/>
    </source>
</evidence>
<feature type="region of interest" description="Disordered" evidence="10">
    <location>
        <begin position="120"/>
        <end position="140"/>
    </location>
</feature>
<dbReference type="PRINTS" id="PR00162">
    <property type="entry name" value="RIESKE"/>
</dbReference>
<dbReference type="GO" id="GO:0051537">
    <property type="term" value="F:2 iron, 2 sulfur cluster binding"/>
    <property type="evidence" value="ECO:0007669"/>
    <property type="project" value="UniProtKB-KW"/>
</dbReference>
<dbReference type="SUPFAM" id="SSF50022">
    <property type="entry name" value="ISP domain"/>
    <property type="match status" value="1"/>
</dbReference>
<evidence type="ECO:0000256" key="5">
    <source>
        <dbReference type="ARBA" id="ARBA00023004"/>
    </source>
</evidence>
<dbReference type="InterPro" id="IPR017941">
    <property type="entry name" value="Rieske_2Fe-2S"/>
</dbReference>
<evidence type="ECO:0000313" key="14">
    <source>
        <dbReference type="Proteomes" id="UP000318065"/>
    </source>
</evidence>
<evidence type="ECO:0000256" key="2">
    <source>
        <dbReference type="ARBA" id="ARBA00015816"/>
    </source>
</evidence>
<comment type="function">
    <text evidence="1">Iron-sulfur subunit of the cytochrome bc1 complex, an essential component of the respiratory electron transport chain required for ATP synthesis. The bc1 complex catalyzes the oxidation of menaquinol and the reduction of cytochrome c in the respiratory chain. The bc1 complex operates through a Q-cycle mechanism that couples electron transfer to generation of the proton gradient that drives ATP synthesis.</text>
</comment>
<evidence type="ECO:0000313" key="13">
    <source>
        <dbReference type="EMBL" id="BBL80722.1"/>
    </source>
</evidence>
<feature type="domain" description="Rieske" evidence="12">
    <location>
        <begin position="125"/>
        <end position="219"/>
    </location>
</feature>
<dbReference type="EMBL" id="AP019791">
    <property type="protein sequence ID" value="BBL80722.1"/>
    <property type="molecule type" value="Genomic_DNA"/>
</dbReference>
<comment type="cofactor">
    <cofactor evidence="9">
        <name>[2Fe-2S] cluster</name>
        <dbReference type="ChEBI" id="CHEBI:190135"/>
    </cofactor>
</comment>
<keyword evidence="7" id="KW-1015">Disulfide bond</keyword>
<keyword evidence="14" id="KW-1185">Reference proteome</keyword>
<dbReference type="CDD" id="cd03467">
    <property type="entry name" value="Rieske"/>
    <property type="match status" value="1"/>
</dbReference>
<proteinExistence type="predicted"/>
<evidence type="ECO:0000256" key="1">
    <source>
        <dbReference type="ARBA" id="ARBA00002494"/>
    </source>
</evidence>
<dbReference type="GO" id="GO:0004497">
    <property type="term" value="F:monooxygenase activity"/>
    <property type="evidence" value="ECO:0007669"/>
    <property type="project" value="UniProtKB-ARBA"/>
</dbReference>
<evidence type="ECO:0000256" key="11">
    <source>
        <dbReference type="SAM" id="Phobius"/>
    </source>
</evidence>
<keyword evidence="11" id="KW-1133">Transmembrane helix</keyword>
<dbReference type="GO" id="GO:0016020">
    <property type="term" value="C:membrane"/>
    <property type="evidence" value="ECO:0007669"/>
    <property type="project" value="InterPro"/>
</dbReference>
<sequence>MAELQKDPITRGDFLGFGVIGAVMGTLLTIPPVAYLLGPVIDVDVRGRSNVSQGWQEVGPVAEVPEDEPKVFTVEFPIDQLYGDRQIQRQFPDTPRSRERFTVRNAIWLSWKAPILKEGRQGSTGDELGHPRKPEFLNRKSSGFTPEEIREVERSINVLSNSCAHLGCPVRWIQREGEGEFLCPCHGGIYDINGGWVGGPPPRGMFRYTKFEVRENGRLYVKHEFDVEPGIPGLTTTEPYVI</sequence>
<evidence type="ECO:0000256" key="6">
    <source>
        <dbReference type="ARBA" id="ARBA00023014"/>
    </source>
</evidence>
<dbReference type="InterPro" id="IPR014349">
    <property type="entry name" value="Rieske_Fe-S_prot"/>
</dbReference>